<organism evidence="7 8">
    <name type="scientific">Pseudolabrys taiwanensis</name>
    <dbReference type="NCBI Taxonomy" id="331696"/>
    <lineage>
        <taxon>Bacteria</taxon>
        <taxon>Pseudomonadati</taxon>
        <taxon>Pseudomonadota</taxon>
        <taxon>Alphaproteobacteria</taxon>
        <taxon>Hyphomicrobiales</taxon>
        <taxon>Xanthobacteraceae</taxon>
        <taxon>Pseudolabrys</taxon>
    </lineage>
</organism>
<name>A0A345ZSB2_9HYPH</name>
<evidence type="ECO:0000256" key="5">
    <source>
        <dbReference type="ARBA" id="ARBA00023136"/>
    </source>
</evidence>
<evidence type="ECO:0000256" key="4">
    <source>
        <dbReference type="ARBA" id="ARBA00022989"/>
    </source>
</evidence>
<feature type="transmembrane region" description="Helical" evidence="6">
    <location>
        <begin position="88"/>
        <end position="106"/>
    </location>
</feature>
<feature type="transmembrane region" description="Helical" evidence="6">
    <location>
        <begin position="58"/>
        <end position="81"/>
    </location>
</feature>
<evidence type="ECO:0000256" key="2">
    <source>
        <dbReference type="ARBA" id="ARBA00022475"/>
    </source>
</evidence>
<dbReference type="OrthoDB" id="7917346at2"/>
<dbReference type="AlphaFoldDB" id="A0A345ZSB2"/>
<keyword evidence="8" id="KW-1185">Reference proteome</keyword>
<sequence length="347" mass="37975">MAVSDIQTAAPVRDASTTAARIRAADFVVKRHYLRWWEALPWLLIIAAYFVFPDRLTFGTQVLIGIMFALSLDLILGYAGIVTLGHALFFGIGAYTVALLTARWNWGEPISAMLLAIVLSAAAGLVSGWFLLRYRGLTLLMLTLAAAILVQEAGNYRSDITGGYDGVPGMEIWKLFGVFENDLYGRTYYVYVGVLLFIVWYVVRRIVYSPYGAALTGIRENVRRMHAIGSPVHRRLVTAYTLAAGLAGMAGALFAQSTAYTTLGVFDFDNSAKVMVMLILGGTGRLYGAFIGAAVYLVLEDNLSKLSPTFWQFGIGLLLVLTVLFARRGLLGLLEDAIKLFRRGGNA</sequence>
<feature type="transmembrane region" description="Helical" evidence="6">
    <location>
        <begin position="112"/>
        <end position="132"/>
    </location>
</feature>
<feature type="transmembrane region" description="Helical" evidence="6">
    <location>
        <begin position="236"/>
        <end position="255"/>
    </location>
</feature>
<feature type="transmembrane region" description="Helical" evidence="6">
    <location>
        <begin position="188"/>
        <end position="215"/>
    </location>
</feature>
<evidence type="ECO:0000313" key="8">
    <source>
        <dbReference type="Proteomes" id="UP000254889"/>
    </source>
</evidence>
<keyword evidence="5 6" id="KW-0472">Membrane</keyword>
<comment type="subcellular location">
    <subcellularLocation>
        <location evidence="1">Cell membrane</location>
        <topology evidence="1">Multi-pass membrane protein</topology>
    </subcellularLocation>
</comment>
<reference evidence="7 8" key="1">
    <citation type="submission" date="2018-07" db="EMBL/GenBank/DDBJ databases">
        <authorList>
            <person name="Quirk P.G."/>
            <person name="Krulwich T.A."/>
        </authorList>
    </citation>
    <scope>NUCLEOTIDE SEQUENCE [LARGE SCALE GENOMIC DNA]</scope>
    <source>
        <strain evidence="7 8">CC-BB4</strain>
    </source>
</reference>
<keyword evidence="3 6" id="KW-0812">Transmembrane</keyword>
<dbReference type="GO" id="GO:0005886">
    <property type="term" value="C:plasma membrane"/>
    <property type="evidence" value="ECO:0007669"/>
    <property type="project" value="UniProtKB-SubCell"/>
</dbReference>
<feature type="transmembrane region" description="Helical" evidence="6">
    <location>
        <begin position="310"/>
        <end position="330"/>
    </location>
</feature>
<dbReference type="EMBL" id="CP031417">
    <property type="protein sequence ID" value="AXK79809.1"/>
    <property type="molecule type" value="Genomic_DNA"/>
</dbReference>
<dbReference type="Pfam" id="PF02653">
    <property type="entry name" value="BPD_transp_2"/>
    <property type="match status" value="1"/>
</dbReference>
<evidence type="ECO:0000256" key="1">
    <source>
        <dbReference type="ARBA" id="ARBA00004651"/>
    </source>
</evidence>
<dbReference type="CDD" id="cd06581">
    <property type="entry name" value="TM_PBP1_LivM_like"/>
    <property type="match status" value="1"/>
</dbReference>
<feature type="transmembrane region" description="Helical" evidence="6">
    <location>
        <begin position="33"/>
        <end position="52"/>
    </location>
</feature>
<dbReference type="Proteomes" id="UP000254889">
    <property type="component" value="Chromosome"/>
</dbReference>
<dbReference type="PANTHER" id="PTHR30482">
    <property type="entry name" value="HIGH-AFFINITY BRANCHED-CHAIN AMINO ACID TRANSPORT SYSTEM PERMEASE"/>
    <property type="match status" value="1"/>
</dbReference>
<proteinExistence type="predicted"/>
<evidence type="ECO:0000256" key="3">
    <source>
        <dbReference type="ARBA" id="ARBA00022692"/>
    </source>
</evidence>
<gene>
    <name evidence="7" type="ORF">DW352_04320</name>
</gene>
<dbReference type="InterPro" id="IPR001851">
    <property type="entry name" value="ABC_transp_permease"/>
</dbReference>
<evidence type="ECO:0000256" key="6">
    <source>
        <dbReference type="SAM" id="Phobius"/>
    </source>
</evidence>
<dbReference type="KEGG" id="ptaw:DW352_04320"/>
<keyword evidence="2" id="KW-1003">Cell membrane</keyword>
<feature type="transmembrane region" description="Helical" evidence="6">
    <location>
        <begin position="275"/>
        <end position="298"/>
    </location>
</feature>
<accession>A0A345ZSB2</accession>
<evidence type="ECO:0000313" key="7">
    <source>
        <dbReference type="EMBL" id="AXK79809.1"/>
    </source>
</evidence>
<dbReference type="InterPro" id="IPR043428">
    <property type="entry name" value="LivM-like"/>
</dbReference>
<dbReference type="GO" id="GO:0015658">
    <property type="term" value="F:branched-chain amino acid transmembrane transporter activity"/>
    <property type="evidence" value="ECO:0007669"/>
    <property type="project" value="InterPro"/>
</dbReference>
<dbReference type="PANTHER" id="PTHR30482:SF17">
    <property type="entry name" value="ABC TRANSPORTER ATP-BINDING PROTEIN"/>
    <property type="match status" value="1"/>
</dbReference>
<keyword evidence="4 6" id="KW-1133">Transmembrane helix</keyword>
<protein>
    <submittedName>
        <fullName evidence="7">Branched-chain amino acid ABC transporter permease</fullName>
    </submittedName>
</protein>